<dbReference type="OrthoDB" id="9815825at2"/>
<dbReference type="PATRIC" id="fig|1605367.3.peg.1622"/>
<dbReference type="EMBL" id="LGTQ01000005">
    <property type="protein sequence ID" value="KPM50103.1"/>
    <property type="molecule type" value="Genomic_DNA"/>
</dbReference>
<evidence type="ECO:0000259" key="1">
    <source>
        <dbReference type="Pfam" id="PF01408"/>
    </source>
</evidence>
<dbReference type="STRING" id="1605367.AFM12_01425"/>
<dbReference type="InterPro" id="IPR051317">
    <property type="entry name" value="Gfo/Idh/MocA_oxidoreduct"/>
</dbReference>
<dbReference type="AlphaFoldDB" id="A0A0P7BGG2"/>
<reference evidence="3 4" key="1">
    <citation type="submission" date="2015-07" db="EMBL/GenBank/DDBJ databases">
        <title>The draft genome sequence of Leadbetterella sp. JN14-9.</title>
        <authorList>
            <person name="Liu Y."/>
            <person name="Du J."/>
            <person name="Shao Z."/>
        </authorList>
    </citation>
    <scope>NUCLEOTIDE SEQUENCE [LARGE SCALE GENOMIC DNA]</scope>
    <source>
        <strain evidence="3 4">JN14-9</strain>
    </source>
</reference>
<comment type="caution">
    <text evidence="3">The sequence shown here is derived from an EMBL/GenBank/DDBJ whole genome shotgun (WGS) entry which is preliminary data.</text>
</comment>
<evidence type="ECO:0000259" key="2">
    <source>
        <dbReference type="Pfam" id="PF22725"/>
    </source>
</evidence>
<dbReference type="InterPro" id="IPR036291">
    <property type="entry name" value="NAD(P)-bd_dom_sf"/>
</dbReference>
<evidence type="ECO:0000313" key="3">
    <source>
        <dbReference type="EMBL" id="KPM50103.1"/>
    </source>
</evidence>
<keyword evidence="4" id="KW-1185">Reference proteome</keyword>
<dbReference type="RefSeq" id="WP_055145037.1">
    <property type="nucleotide sequence ID" value="NZ_JXSZ01000005.1"/>
</dbReference>
<dbReference type="SUPFAM" id="SSF51735">
    <property type="entry name" value="NAD(P)-binding Rossmann-fold domains"/>
    <property type="match status" value="1"/>
</dbReference>
<dbReference type="Pfam" id="PF01408">
    <property type="entry name" value="GFO_IDH_MocA"/>
    <property type="match status" value="1"/>
</dbReference>
<dbReference type="PANTHER" id="PTHR43708">
    <property type="entry name" value="CONSERVED EXPRESSED OXIDOREDUCTASE (EUROFUNG)"/>
    <property type="match status" value="1"/>
</dbReference>
<dbReference type="Gene3D" id="3.40.50.720">
    <property type="entry name" value="NAD(P)-binding Rossmann-like Domain"/>
    <property type="match status" value="1"/>
</dbReference>
<dbReference type="InterPro" id="IPR055170">
    <property type="entry name" value="GFO_IDH_MocA-like_dom"/>
</dbReference>
<dbReference type="Pfam" id="PF22725">
    <property type="entry name" value="GFO_IDH_MocA_C3"/>
    <property type="match status" value="1"/>
</dbReference>
<dbReference type="Gene3D" id="3.30.360.10">
    <property type="entry name" value="Dihydrodipicolinate Reductase, domain 2"/>
    <property type="match status" value="1"/>
</dbReference>
<dbReference type="SUPFAM" id="SSF55347">
    <property type="entry name" value="Glyceraldehyde-3-phosphate dehydrogenase-like, C-terminal domain"/>
    <property type="match status" value="1"/>
</dbReference>
<gene>
    <name evidence="3" type="ORF">AFM12_01425</name>
</gene>
<feature type="domain" description="Gfo/Idh/MocA-like oxidoreductase N-terminal" evidence="1">
    <location>
        <begin position="2"/>
        <end position="129"/>
    </location>
</feature>
<evidence type="ECO:0000313" key="4">
    <source>
        <dbReference type="Proteomes" id="UP000050454"/>
    </source>
</evidence>
<dbReference type="PANTHER" id="PTHR43708:SF3">
    <property type="entry name" value="OXIDOREDUCTASE"/>
    <property type="match status" value="1"/>
</dbReference>
<name>A0A0P7BGG2_9BACT</name>
<feature type="domain" description="GFO/IDH/MocA-like oxidoreductase" evidence="2">
    <location>
        <begin position="140"/>
        <end position="270"/>
    </location>
</feature>
<sequence>MGMIGGSLEGFIGAVHRRGAALDGEIELVCGAFSSNPEKSKQTGEALYMDPSRVYGSYEEMILKEKELPEGERMDFVSIVVPNHVHFPAAKCALENGFPVVMDKPITLTMAEAKELKVILEKSGQLFALTHNYTAYPMVKEARQLVKNGVIGDIRKVIVEYPQGWLYELLEATGQKQADWRTDPERCGAAGGVGDIGTHAENLAEYITGLQITELCADLTIFVEGRKLDDDANILLRFDNGAKGILHNSQICHGEENDLNIRIYGTKGGLKWSQMEPNTLELTNQDTGSRIIRTGVGNLSPHAQAHTRQPAGHPEGYIETFASIYRNFAYALRAKHGASADKSATGGLGNASSLDGYDPDVYDFPGVEDGLRGMGFIQTVVKSANDEKNKWTKFEI</sequence>
<dbReference type="InterPro" id="IPR000683">
    <property type="entry name" value="Gfo/Idh/MocA-like_OxRdtase_N"/>
</dbReference>
<organism evidence="3 4">
    <name type="scientific">Jiulongibacter sediminis</name>
    <dbReference type="NCBI Taxonomy" id="1605367"/>
    <lineage>
        <taxon>Bacteria</taxon>
        <taxon>Pseudomonadati</taxon>
        <taxon>Bacteroidota</taxon>
        <taxon>Cytophagia</taxon>
        <taxon>Cytophagales</taxon>
        <taxon>Leadbetterellaceae</taxon>
        <taxon>Jiulongibacter</taxon>
    </lineage>
</organism>
<protein>
    <submittedName>
        <fullName evidence="3">Oxidoreductase</fullName>
    </submittedName>
</protein>
<dbReference type="GO" id="GO:0000166">
    <property type="term" value="F:nucleotide binding"/>
    <property type="evidence" value="ECO:0007669"/>
    <property type="project" value="InterPro"/>
</dbReference>
<proteinExistence type="predicted"/>
<accession>A0A0P7BGG2</accession>
<dbReference type="Proteomes" id="UP000050454">
    <property type="component" value="Unassembled WGS sequence"/>
</dbReference>